<dbReference type="EMBL" id="BLAF01000066">
    <property type="protein sequence ID" value="GES25337.1"/>
    <property type="molecule type" value="Genomic_DNA"/>
</dbReference>
<dbReference type="GO" id="GO:0003677">
    <property type="term" value="F:DNA binding"/>
    <property type="evidence" value="ECO:0007669"/>
    <property type="project" value="InterPro"/>
</dbReference>
<gene>
    <name evidence="3" type="ORF">Aple_082360</name>
</gene>
<dbReference type="InterPro" id="IPR011010">
    <property type="entry name" value="DNA_brk_join_enz"/>
</dbReference>
<evidence type="ECO:0000256" key="2">
    <source>
        <dbReference type="SAM" id="MobiDB-lite"/>
    </source>
</evidence>
<keyword evidence="1" id="KW-0233">DNA recombination</keyword>
<evidence type="ECO:0008006" key="5">
    <source>
        <dbReference type="Google" id="ProtNLM"/>
    </source>
</evidence>
<sequence>MARRPYDLRHANATMQLSAGVNPLEVAKRMGHTVKVLFAVYAHWIEADEDAVNAKIEAAFDAAVLGSVTSANTPVNDGPHTGHTPLPAAA</sequence>
<name>A0A5M3XVX9_9ACTN</name>
<dbReference type="GO" id="GO:0006310">
    <property type="term" value="P:DNA recombination"/>
    <property type="evidence" value="ECO:0007669"/>
    <property type="project" value="UniProtKB-KW"/>
</dbReference>
<evidence type="ECO:0000313" key="4">
    <source>
        <dbReference type="Proteomes" id="UP000377595"/>
    </source>
</evidence>
<dbReference type="InterPro" id="IPR013762">
    <property type="entry name" value="Integrase-like_cat_sf"/>
</dbReference>
<comment type="caution">
    <text evidence="3">The sequence shown here is derived from an EMBL/GenBank/DDBJ whole genome shotgun (WGS) entry which is preliminary data.</text>
</comment>
<accession>A0A5M3XVX9</accession>
<proteinExistence type="predicted"/>
<feature type="region of interest" description="Disordered" evidence="2">
    <location>
        <begin position="70"/>
        <end position="90"/>
    </location>
</feature>
<reference evidence="3 4" key="1">
    <citation type="submission" date="2019-10" db="EMBL/GenBank/DDBJ databases">
        <title>Whole genome shotgun sequence of Acrocarpospora pleiomorpha NBRC 16267.</title>
        <authorList>
            <person name="Ichikawa N."/>
            <person name="Kimura A."/>
            <person name="Kitahashi Y."/>
            <person name="Komaki H."/>
            <person name="Oguchi A."/>
        </authorList>
    </citation>
    <scope>NUCLEOTIDE SEQUENCE [LARGE SCALE GENOMIC DNA]</scope>
    <source>
        <strain evidence="3 4">NBRC 16267</strain>
    </source>
</reference>
<keyword evidence="4" id="KW-1185">Reference proteome</keyword>
<dbReference type="GO" id="GO:0015074">
    <property type="term" value="P:DNA integration"/>
    <property type="evidence" value="ECO:0007669"/>
    <property type="project" value="InterPro"/>
</dbReference>
<evidence type="ECO:0000256" key="1">
    <source>
        <dbReference type="ARBA" id="ARBA00023172"/>
    </source>
</evidence>
<protein>
    <recommendedName>
        <fullName evidence="5">Tyr recombinase domain-containing protein</fullName>
    </recommendedName>
</protein>
<dbReference type="Proteomes" id="UP000377595">
    <property type="component" value="Unassembled WGS sequence"/>
</dbReference>
<dbReference type="Gene3D" id="1.10.443.10">
    <property type="entry name" value="Intergrase catalytic core"/>
    <property type="match status" value="1"/>
</dbReference>
<dbReference type="OrthoDB" id="3773913at2"/>
<dbReference type="AlphaFoldDB" id="A0A5M3XVX9"/>
<evidence type="ECO:0000313" key="3">
    <source>
        <dbReference type="EMBL" id="GES25337.1"/>
    </source>
</evidence>
<organism evidence="3 4">
    <name type="scientific">Acrocarpospora pleiomorpha</name>
    <dbReference type="NCBI Taxonomy" id="90975"/>
    <lineage>
        <taxon>Bacteria</taxon>
        <taxon>Bacillati</taxon>
        <taxon>Actinomycetota</taxon>
        <taxon>Actinomycetes</taxon>
        <taxon>Streptosporangiales</taxon>
        <taxon>Streptosporangiaceae</taxon>
        <taxon>Acrocarpospora</taxon>
    </lineage>
</organism>
<dbReference type="SUPFAM" id="SSF56349">
    <property type="entry name" value="DNA breaking-rejoining enzymes"/>
    <property type="match status" value="1"/>
</dbReference>
<dbReference type="RefSeq" id="WP_155350120.1">
    <property type="nucleotide sequence ID" value="NZ_BAAAHM010000001.1"/>
</dbReference>